<sequence>MSAKNRSAIVIGAGVIGSAVAFELARDGWNVTVIDKAGGPGQGSTSSSSSIIRFNYSTYAGVVLAWESFQTWLDWRAHLGAAPEEQIAEMVNLGVVMLDVPVMNMAATTELFNKVGIEYEIWDARTLAARIPGIDPGKFWPPKPIDDPAFWEDATDSTGALYTPAGGYISDPSLSAVNLADAAKRHGANFRFKEEIVSVIKSIDRVTGVRLASGEEVLADVVVNVAGPWSGKINAMAEVGNDFTVELAPMRQEVHHVDAPPGMESGPMIGDLDVGVYMRPTPGGGFLVGGTEPECEPMQWIDDPDQAHMLRTQELYDAQVTRAARRFPDLKVPPVAKGIAGVYDVSSDWTPIYDKSELPGFYLAIGTSGNQFKNAPGAGVIMAKLIDYVEGGGDHDVNPLVVTGVRTGLPIDLATFSRKRPRNENSSGTVMG</sequence>
<dbReference type="PANTHER" id="PTHR13847">
    <property type="entry name" value="SARCOSINE DEHYDROGENASE-RELATED"/>
    <property type="match status" value="1"/>
</dbReference>
<accession>A0A6J6PPI7</accession>
<dbReference type="GO" id="GO:0005737">
    <property type="term" value="C:cytoplasm"/>
    <property type="evidence" value="ECO:0007669"/>
    <property type="project" value="TreeGrafter"/>
</dbReference>
<dbReference type="GO" id="GO:0016491">
    <property type="term" value="F:oxidoreductase activity"/>
    <property type="evidence" value="ECO:0007669"/>
    <property type="project" value="UniProtKB-KW"/>
</dbReference>
<reference evidence="3" key="1">
    <citation type="submission" date="2020-05" db="EMBL/GenBank/DDBJ databases">
        <authorList>
            <person name="Chiriac C."/>
            <person name="Salcher M."/>
            <person name="Ghai R."/>
            <person name="Kavagutti S V."/>
        </authorList>
    </citation>
    <scope>NUCLEOTIDE SEQUENCE</scope>
</reference>
<dbReference type="SUPFAM" id="SSF51905">
    <property type="entry name" value="FAD/NAD(P)-binding domain"/>
    <property type="match status" value="1"/>
</dbReference>
<dbReference type="InterPro" id="IPR036188">
    <property type="entry name" value="FAD/NAD-bd_sf"/>
</dbReference>
<dbReference type="AlphaFoldDB" id="A0A6J6PPI7"/>
<evidence type="ECO:0000313" key="4">
    <source>
        <dbReference type="EMBL" id="CAB5074198.1"/>
    </source>
</evidence>
<gene>
    <name evidence="3" type="ORF">UFOPK2423_01002</name>
    <name evidence="4" type="ORF">UFOPK4367_00552</name>
</gene>
<dbReference type="Gene3D" id="3.30.9.10">
    <property type="entry name" value="D-Amino Acid Oxidase, subunit A, domain 2"/>
    <property type="match status" value="1"/>
</dbReference>
<name>A0A6J6PPI7_9ZZZZ</name>
<proteinExistence type="predicted"/>
<protein>
    <submittedName>
        <fullName evidence="3">Unannotated protein</fullName>
    </submittedName>
</protein>
<dbReference type="InterPro" id="IPR006076">
    <property type="entry name" value="FAD-dep_OxRdtase"/>
</dbReference>
<dbReference type="Pfam" id="PF01266">
    <property type="entry name" value="DAO"/>
    <property type="match status" value="1"/>
</dbReference>
<dbReference type="EMBL" id="CAFBRC010000027">
    <property type="protein sequence ID" value="CAB5074198.1"/>
    <property type="molecule type" value="Genomic_DNA"/>
</dbReference>
<evidence type="ECO:0000259" key="2">
    <source>
        <dbReference type="Pfam" id="PF01266"/>
    </source>
</evidence>
<organism evidence="3">
    <name type="scientific">freshwater metagenome</name>
    <dbReference type="NCBI Taxonomy" id="449393"/>
    <lineage>
        <taxon>unclassified sequences</taxon>
        <taxon>metagenomes</taxon>
        <taxon>ecological metagenomes</taxon>
    </lineage>
</organism>
<keyword evidence="1" id="KW-0560">Oxidoreductase</keyword>
<dbReference type="PANTHER" id="PTHR13847:SF287">
    <property type="entry name" value="FAD-DEPENDENT OXIDOREDUCTASE DOMAIN-CONTAINING PROTEIN 1"/>
    <property type="match status" value="1"/>
</dbReference>
<dbReference type="EMBL" id="CAEZXN010000021">
    <property type="protein sequence ID" value="CAB4698014.1"/>
    <property type="molecule type" value="Genomic_DNA"/>
</dbReference>
<feature type="domain" description="FAD dependent oxidoreductase" evidence="2">
    <location>
        <begin position="8"/>
        <end position="385"/>
    </location>
</feature>
<evidence type="ECO:0000256" key="1">
    <source>
        <dbReference type="ARBA" id="ARBA00023002"/>
    </source>
</evidence>
<evidence type="ECO:0000313" key="3">
    <source>
        <dbReference type="EMBL" id="CAB4698014.1"/>
    </source>
</evidence>
<dbReference type="Gene3D" id="3.50.50.60">
    <property type="entry name" value="FAD/NAD(P)-binding domain"/>
    <property type="match status" value="1"/>
</dbReference>